<gene>
    <name evidence="7" type="ORF">DI549_09325</name>
</gene>
<comment type="caution">
    <text evidence="7">The sequence shown here is derived from an EMBL/GenBank/DDBJ whole genome shotgun (WGS) entry which is preliminary data.</text>
</comment>
<dbReference type="CDD" id="cd00207">
    <property type="entry name" value="fer2"/>
    <property type="match status" value="1"/>
</dbReference>
<dbReference type="EMBL" id="QFQD01000024">
    <property type="protein sequence ID" value="PZQ83075.1"/>
    <property type="molecule type" value="Genomic_DNA"/>
</dbReference>
<dbReference type="InterPro" id="IPR001041">
    <property type="entry name" value="2Fe-2S_ferredoxin-type"/>
</dbReference>
<name>A0A2W5R828_ANCNO</name>
<proteinExistence type="predicted"/>
<dbReference type="PANTHER" id="PTHR44379:SF5">
    <property type="entry name" value="OXIDOREDUCTASE WITH IRON-SULFUR SUBUNIT"/>
    <property type="match status" value="1"/>
</dbReference>
<evidence type="ECO:0000256" key="3">
    <source>
        <dbReference type="ARBA" id="ARBA00023002"/>
    </source>
</evidence>
<dbReference type="InterPro" id="IPR051452">
    <property type="entry name" value="Diverse_Oxidoreductases"/>
</dbReference>
<dbReference type="FunFam" id="3.10.20.30:FF:000020">
    <property type="entry name" value="Xanthine dehydrogenase iron-sulfur subunit"/>
    <property type="match status" value="1"/>
</dbReference>
<dbReference type="Proteomes" id="UP000248887">
    <property type="component" value="Unassembled WGS sequence"/>
</dbReference>
<protein>
    <submittedName>
        <fullName evidence="7">2Fe-2S ferredoxin</fullName>
    </submittedName>
</protein>
<dbReference type="InterPro" id="IPR036884">
    <property type="entry name" value="2Fe-2S-bd_dom_sf"/>
</dbReference>
<evidence type="ECO:0000256" key="4">
    <source>
        <dbReference type="ARBA" id="ARBA00023004"/>
    </source>
</evidence>
<dbReference type="Pfam" id="PF00111">
    <property type="entry name" value="Fer2"/>
    <property type="match status" value="1"/>
</dbReference>
<keyword evidence="1" id="KW-0001">2Fe-2S</keyword>
<dbReference type="SUPFAM" id="SSF54292">
    <property type="entry name" value="2Fe-2S ferredoxin-like"/>
    <property type="match status" value="1"/>
</dbReference>
<keyword evidence="4" id="KW-0408">Iron</keyword>
<accession>A0A2W5R828</accession>
<evidence type="ECO:0000313" key="8">
    <source>
        <dbReference type="Proteomes" id="UP000248887"/>
    </source>
</evidence>
<dbReference type="Pfam" id="PF01799">
    <property type="entry name" value="Fer2_2"/>
    <property type="match status" value="1"/>
</dbReference>
<feature type="domain" description="2Fe-2S ferredoxin-type" evidence="6">
    <location>
        <begin position="8"/>
        <end position="84"/>
    </location>
</feature>
<evidence type="ECO:0000259" key="6">
    <source>
        <dbReference type="PROSITE" id="PS51085"/>
    </source>
</evidence>
<sequence>MPDGTNEMEITLEINGHTHAVTVPVRMHAADFLRHRLGLTGTHIGCEQGVCGMCTVSVNGEAMKSCLMLAVQLDGAKVRTVEALAEGERLSDLQQAFKRHHALQCGFCTPAFLILATSLEQRKHRLTREEIREEISGVLCRCTGYEGIVRAIEEHLGMCGTAAKGDEAA</sequence>
<reference evidence="7 8" key="1">
    <citation type="submission" date="2017-08" db="EMBL/GenBank/DDBJ databases">
        <title>Infants hospitalized years apart are colonized by the same room-sourced microbial strains.</title>
        <authorList>
            <person name="Brooks B."/>
            <person name="Olm M.R."/>
            <person name="Firek B.A."/>
            <person name="Baker R."/>
            <person name="Thomas B.C."/>
            <person name="Morowitz M.J."/>
            <person name="Banfield J.F."/>
        </authorList>
    </citation>
    <scope>NUCLEOTIDE SEQUENCE [LARGE SCALE GENOMIC DNA]</scope>
    <source>
        <strain evidence="7">S2_005_001_R2_27</strain>
    </source>
</reference>
<dbReference type="PANTHER" id="PTHR44379">
    <property type="entry name" value="OXIDOREDUCTASE WITH IRON-SULFUR SUBUNIT"/>
    <property type="match status" value="1"/>
</dbReference>
<keyword evidence="3" id="KW-0560">Oxidoreductase</keyword>
<dbReference type="Gene3D" id="1.10.150.120">
    <property type="entry name" value="[2Fe-2S]-binding domain"/>
    <property type="match status" value="1"/>
</dbReference>
<evidence type="ECO:0000256" key="5">
    <source>
        <dbReference type="ARBA" id="ARBA00023014"/>
    </source>
</evidence>
<dbReference type="InterPro" id="IPR012675">
    <property type="entry name" value="Beta-grasp_dom_sf"/>
</dbReference>
<dbReference type="PROSITE" id="PS51085">
    <property type="entry name" value="2FE2S_FER_2"/>
    <property type="match status" value="1"/>
</dbReference>
<dbReference type="InterPro" id="IPR036010">
    <property type="entry name" value="2Fe-2S_ferredoxin-like_sf"/>
</dbReference>
<organism evidence="7 8">
    <name type="scientific">Ancylobacter novellus</name>
    <name type="common">Thiobacillus novellus</name>
    <dbReference type="NCBI Taxonomy" id="921"/>
    <lineage>
        <taxon>Bacteria</taxon>
        <taxon>Pseudomonadati</taxon>
        <taxon>Pseudomonadota</taxon>
        <taxon>Alphaproteobacteria</taxon>
        <taxon>Hyphomicrobiales</taxon>
        <taxon>Xanthobacteraceae</taxon>
        <taxon>Ancylobacter</taxon>
    </lineage>
</organism>
<dbReference type="Gene3D" id="3.10.20.30">
    <property type="match status" value="1"/>
</dbReference>
<keyword evidence="2" id="KW-0479">Metal-binding</keyword>
<evidence type="ECO:0000256" key="2">
    <source>
        <dbReference type="ARBA" id="ARBA00022723"/>
    </source>
</evidence>
<dbReference type="SUPFAM" id="SSF47741">
    <property type="entry name" value="CO dehydrogenase ISP C-domain like"/>
    <property type="match status" value="1"/>
</dbReference>
<keyword evidence="5" id="KW-0411">Iron-sulfur</keyword>
<dbReference type="GO" id="GO:0016491">
    <property type="term" value="F:oxidoreductase activity"/>
    <property type="evidence" value="ECO:0007669"/>
    <property type="project" value="UniProtKB-KW"/>
</dbReference>
<dbReference type="PROSITE" id="PS00197">
    <property type="entry name" value="2FE2S_FER_1"/>
    <property type="match status" value="1"/>
</dbReference>
<evidence type="ECO:0000313" key="7">
    <source>
        <dbReference type="EMBL" id="PZQ83075.1"/>
    </source>
</evidence>
<dbReference type="GO" id="GO:0046872">
    <property type="term" value="F:metal ion binding"/>
    <property type="evidence" value="ECO:0007669"/>
    <property type="project" value="UniProtKB-KW"/>
</dbReference>
<dbReference type="AlphaFoldDB" id="A0A2W5R828"/>
<dbReference type="InterPro" id="IPR002888">
    <property type="entry name" value="2Fe-2S-bd"/>
</dbReference>
<dbReference type="InterPro" id="IPR006058">
    <property type="entry name" value="2Fe2S_fd_BS"/>
</dbReference>
<evidence type="ECO:0000256" key="1">
    <source>
        <dbReference type="ARBA" id="ARBA00022714"/>
    </source>
</evidence>
<dbReference type="GO" id="GO:0051537">
    <property type="term" value="F:2 iron, 2 sulfur cluster binding"/>
    <property type="evidence" value="ECO:0007669"/>
    <property type="project" value="UniProtKB-KW"/>
</dbReference>